<comment type="caution">
    <text evidence="11">The sequence shown here is derived from an EMBL/GenBank/DDBJ whole genome shotgun (WGS) entry which is preliminary data.</text>
</comment>
<dbReference type="Pfam" id="PF18962">
    <property type="entry name" value="Por_Secre_tail"/>
    <property type="match status" value="1"/>
</dbReference>
<evidence type="ECO:0000256" key="4">
    <source>
        <dbReference type="ARBA" id="ARBA00022729"/>
    </source>
</evidence>
<dbReference type="GO" id="GO:0046872">
    <property type="term" value="F:metal ion binding"/>
    <property type="evidence" value="ECO:0007669"/>
    <property type="project" value="UniProtKB-KW"/>
</dbReference>
<gene>
    <name evidence="11" type="ORF">GBK04_24465</name>
</gene>
<dbReference type="EMBL" id="WHLY01000002">
    <property type="protein sequence ID" value="MPR36407.1"/>
    <property type="molecule type" value="Genomic_DNA"/>
</dbReference>
<keyword evidence="12" id="KW-1185">Reference proteome</keyword>
<name>A0A7C9FF73_9BACT</name>
<evidence type="ECO:0000259" key="9">
    <source>
        <dbReference type="Pfam" id="PF05572"/>
    </source>
</evidence>
<dbReference type="AlphaFoldDB" id="A0A7C9FF73"/>
<accession>A0A7C9FF73</accession>
<feature type="domain" description="Peptidase M43 pregnancy-associated plasma-A" evidence="9">
    <location>
        <begin position="237"/>
        <end position="356"/>
    </location>
</feature>
<comment type="similarity">
    <text evidence="1">Belongs to the peptidase M43B family.</text>
</comment>
<feature type="domain" description="Secretion system C-terminal sorting" evidence="10">
    <location>
        <begin position="383"/>
        <end position="458"/>
    </location>
</feature>
<keyword evidence="7" id="KW-0482">Metalloprotease</keyword>
<evidence type="ECO:0000313" key="12">
    <source>
        <dbReference type="Proteomes" id="UP000479293"/>
    </source>
</evidence>
<dbReference type="CDD" id="cd04275">
    <property type="entry name" value="ZnMc_pappalysin_like"/>
    <property type="match status" value="1"/>
</dbReference>
<keyword evidence="6" id="KW-0862">Zinc</keyword>
<dbReference type="NCBIfam" id="TIGR04183">
    <property type="entry name" value="Por_Secre_tail"/>
    <property type="match status" value="1"/>
</dbReference>
<organism evidence="11 12">
    <name type="scientific">Salmonirosea aquatica</name>
    <dbReference type="NCBI Taxonomy" id="2654236"/>
    <lineage>
        <taxon>Bacteria</taxon>
        <taxon>Pseudomonadati</taxon>
        <taxon>Bacteroidota</taxon>
        <taxon>Cytophagia</taxon>
        <taxon>Cytophagales</taxon>
        <taxon>Spirosomataceae</taxon>
        <taxon>Salmonirosea</taxon>
    </lineage>
</organism>
<dbReference type="Pfam" id="PF05572">
    <property type="entry name" value="Peptidase_M43"/>
    <property type="match status" value="1"/>
</dbReference>
<dbReference type="GO" id="GO:0008237">
    <property type="term" value="F:metallopeptidase activity"/>
    <property type="evidence" value="ECO:0007669"/>
    <property type="project" value="UniProtKB-KW"/>
</dbReference>
<reference evidence="11 12" key="1">
    <citation type="submission" date="2019-10" db="EMBL/GenBank/DDBJ databases">
        <title>Draft Genome Sequence of Cytophagaceae sp. SJW1-29.</title>
        <authorList>
            <person name="Choi A."/>
        </authorList>
    </citation>
    <scope>NUCLEOTIDE SEQUENCE [LARGE SCALE GENOMIC DNA]</scope>
    <source>
        <strain evidence="11 12">SJW1-29</strain>
    </source>
</reference>
<dbReference type="Proteomes" id="UP000479293">
    <property type="component" value="Unassembled WGS sequence"/>
</dbReference>
<evidence type="ECO:0000256" key="8">
    <source>
        <dbReference type="ARBA" id="ARBA00023157"/>
    </source>
</evidence>
<evidence type="ECO:0000256" key="7">
    <source>
        <dbReference type="ARBA" id="ARBA00023049"/>
    </source>
</evidence>
<dbReference type="InterPro" id="IPR024079">
    <property type="entry name" value="MetalloPept_cat_dom_sf"/>
</dbReference>
<protein>
    <submittedName>
        <fullName evidence="11">T9SS type A sorting domain-containing protein</fullName>
    </submittedName>
</protein>
<keyword evidence="8" id="KW-1015">Disulfide bond</keyword>
<dbReference type="Gene3D" id="3.40.390.10">
    <property type="entry name" value="Collagenase (Catalytic Domain)"/>
    <property type="match status" value="1"/>
</dbReference>
<keyword evidence="5" id="KW-0378">Hydrolase</keyword>
<evidence type="ECO:0000256" key="2">
    <source>
        <dbReference type="ARBA" id="ARBA00022670"/>
    </source>
</evidence>
<sequence length="459" mass="52795">MMVRMWCATAWLKTFWRPMRFTKSRVRHTILMFLAFWAVGATAQIIPDSQVNRCGSYERDQQMMLRSAEWRSRRARMDTLISTYLKDRKKLRLTAEEVIRIPVVVHVIHDQAETSIGGVNNPNISDEQIRSQIEVLNEDYRRKPGTLGYNTNPVGADAYIEFYLAEFDPDGRSTTGITRHKYLDKTSFNPFSDDLLLANVAYWPSDKYLNIWTCRLTNSYLGIAQFPSVDKVDGLDTANQPNYLTDGVIIDFRYFGRKTGAITSRVYNLGRTTTHEVAHWLGLIHTWGDAVCGNDFCADTPPTEEPNRTTLCVEKFSNCNGVRTRNMIENYLDYSPDSCMNVFTMDQVGRMRAVLALSPRRVSLVEYSKEGRLDPSDNLVVELYPNPARVELNVDVRFADFQDFNYSIFDLTGRLLARVAYQNVYSRRLKLDVSLLPPGNYMMQVTTQSETITKRFVVN</sequence>
<keyword evidence="4" id="KW-0732">Signal</keyword>
<dbReference type="PANTHER" id="PTHR47466">
    <property type="match status" value="1"/>
</dbReference>
<evidence type="ECO:0000256" key="5">
    <source>
        <dbReference type="ARBA" id="ARBA00022801"/>
    </source>
</evidence>
<keyword evidence="3" id="KW-0479">Metal-binding</keyword>
<evidence type="ECO:0000313" key="11">
    <source>
        <dbReference type="EMBL" id="MPR36407.1"/>
    </source>
</evidence>
<keyword evidence="2" id="KW-0645">Protease</keyword>
<evidence type="ECO:0000256" key="3">
    <source>
        <dbReference type="ARBA" id="ARBA00022723"/>
    </source>
</evidence>
<evidence type="ECO:0000256" key="6">
    <source>
        <dbReference type="ARBA" id="ARBA00022833"/>
    </source>
</evidence>
<dbReference type="PANTHER" id="PTHR47466:SF1">
    <property type="entry name" value="METALLOPROTEASE MEP1 (AFU_ORTHOLOGUE AFUA_1G07730)-RELATED"/>
    <property type="match status" value="1"/>
</dbReference>
<dbReference type="InterPro" id="IPR008754">
    <property type="entry name" value="Peptidase_M43"/>
</dbReference>
<evidence type="ECO:0000259" key="10">
    <source>
        <dbReference type="Pfam" id="PF18962"/>
    </source>
</evidence>
<dbReference type="InterPro" id="IPR026444">
    <property type="entry name" value="Secre_tail"/>
</dbReference>
<dbReference type="SUPFAM" id="SSF55486">
    <property type="entry name" value="Metalloproteases ('zincins'), catalytic domain"/>
    <property type="match status" value="1"/>
</dbReference>
<proteinExistence type="inferred from homology"/>
<evidence type="ECO:0000256" key="1">
    <source>
        <dbReference type="ARBA" id="ARBA00008721"/>
    </source>
</evidence>
<dbReference type="GO" id="GO:0006508">
    <property type="term" value="P:proteolysis"/>
    <property type="evidence" value="ECO:0007669"/>
    <property type="project" value="UniProtKB-KW"/>
</dbReference>